<feature type="domain" description="Rho-GAP" evidence="1">
    <location>
        <begin position="1"/>
        <end position="132"/>
    </location>
</feature>
<accession>A0ABV2AUB8</accession>
<dbReference type="InterPro" id="IPR000198">
    <property type="entry name" value="RhoGAP_dom"/>
</dbReference>
<dbReference type="Pfam" id="PF00620">
    <property type="entry name" value="RhoGAP"/>
    <property type="match status" value="1"/>
</dbReference>
<organism evidence="2 3">
    <name type="scientific">Bonamia ostreae</name>
    <dbReference type="NCBI Taxonomy" id="126728"/>
    <lineage>
        <taxon>Eukaryota</taxon>
        <taxon>Sar</taxon>
        <taxon>Rhizaria</taxon>
        <taxon>Endomyxa</taxon>
        <taxon>Ascetosporea</taxon>
        <taxon>Haplosporida</taxon>
        <taxon>Bonamia</taxon>
    </lineage>
</organism>
<dbReference type="SUPFAM" id="SSF48350">
    <property type="entry name" value="GTPase activation domain, GAP"/>
    <property type="match status" value="1"/>
</dbReference>
<dbReference type="PROSITE" id="PS50238">
    <property type="entry name" value="RHOGAP"/>
    <property type="match status" value="1"/>
</dbReference>
<dbReference type="InterPro" id="IPR008936">
    <property type="entry name" value="Rho_GTPase_activation_prot"/>
</dbReference>
<dbReference type="PANTHER" id="PTHR45808:SF2">
    <property type="entry name" value="RHO GTPASE-ACTIVATING PROTEIN 68F"/>
    <property type="match status" value="1"/>
</dbReference>
<dbReference type="EMBL" id="JBDODL010005297">
    <property type="protein sequence ID" value="MES1923250.1"/>
    <property type="molecule type" value="Genomic_DNA"/>
</dbReference>
<keyword evidence="3" id="KW-1185">Reference proteome</keyword>
<dbReference type="Gene3D" id="1.10.555.10">
    <property type="entry name" value="Rho GTPase activation protein"/>
    <property type="match status" value="1"/>
</dbReference>
<proteinExistence type="predicted"/>
<gene>
    <name evidence="2" type="primary">ARHGAP39</name>
    <name evidence="2" type="ORF">MHBO_004795</name>
</gene>
<evidence type="ECO:0000259" key="1">
    <source>
        <dbReference type="PROSITE" id="PS50238"/>
    </source>
</evidence>
<evidence type="ECO:0000313" key="3">
    <source>
        <dbReference type="Proteomes" id="UP001439008"/>
    </source>
</evidence>
<evidence type="ECO:0000313" key="2">
    <source>
        <dbReference type="EMBL" id="MES1923250.1"/>
    </source>
</evidence>
<dbReference type="CDD" id="cd00159">
    <property type="entry name" value="RhoGAP"/>
    <property type="match status" value="1"/>
</dbReference>
<dbReference type="PANTHER" id="PTHR45808">
    <property type="entry name" value="RHO GTPASE-ACTIVATING PROTEIN 68F"/>
    <property type="match status" value="1"/>
</dbReference>
<protein>
    <submittedName>
        <fullName evidence="2">Rho GTPase activating protein 39</fullName>
    </submittedName>
</protein>
<sequence>MTLEELMQLTENMHRDFPKIIEDCCDAIERKNGFKTQGIFRISCRSEELKRAIDNANSGNYDFAEFESPHVPAVFLKTLFKEMREPVIPNQIVDECAQFGSTNGKENSLTSKTEFEMILKKVLKYFCLLKFF</sequence>
<reference evidence="2 3" key="1">
    <citation type="journal article" date="2024" name="BMC Biol.">
        <title>Comparative genomics of Ascetosporea gives new insight into the evolutionary basis for animal parasitism in Rhizaria.</title>
        <authorList>
            <person name="Hiltunen Thoren M."/>
            <person name="Onut-Brannstrom I."/>
            <person name="Alfjorden A."/>
            <person name="Peckova H."/>
            <person name="Swords F."/>
            <person name="Hooper C."/>
            <person name="Holzer A.S."/>
            <person name="Bass D."/>
            <person name="Burki F."/>
        </authorList>
    </citation>
    <scope>NUCLEOTIDE SEQUENCE [LARGE SCALE GENOMIC DNA]</scope>
    <source>
        <strain evidence="2">20-A016</strain>
    </source>
</reference>
<comment type="caution">
    <text evidence="2">The sequence shown here is derived from an EMBL/GenBank/DDBJ whole genome shotgun (WGS) entry which is preliminary data.</text>
</comment>
<name>A0ABV2AUB8_9EUKA</name>
<dbReference type="SMART" id="SM00324">
    <property type="entry name" value="RhoGAP"/>
    <property type="match status" value="1"/>
</dbReference>
<dbReference type="Proteomes" id="UP001439008">
    <property type="component" value="Unassembled WGS sequence"/>
</dbReference>